<dbReference type="PANTHER" id="PTHR43687:SF1">
    <property type="entry name" value="FERREDOXIN III"/>
    <property type="match status" value="1"/>
</dbReference>
<dbReference type="InterPro" id="IPR017900">
    <property type="entry name" value="4Fe4S_Fe_S_CS"/>
</dbReference>
<feature type="domain" description="4Fe-4S ferredoxin-type" evidence="5">
    <location>
        <begin position="76"/>
        <end position="103"/>
    </location>
</feature>
<dbReference type="InterPro" id="IPR017896">
    <property type="entry name" value="4Fe4S_Fe-S-bd"/>
</dbReference>
<organism evidence="6">
    <name type="scientific">bioreactor metagenome</name>
    <dbReference type="NCBI Taxonomy" id="1076179"/>
    <lineage>
        <taxon>unclassified sequences</taxon>
        <taxon>metagenomes</taxon>
        <taxon>ecological metagenomes</taxon>
    </lineage>
</organism>
<keyword evidence="1" id="KW-0004">4Fe-4S</keyword>
<protein>
    <submittedName>
        <fullName evidence="6">NADP-reducing hydrogenase subunit HndC</fullName>
        <ecNumber evidence="6">1.12.1.3</ecNumber>
    </submittedName>
</protein>
<reference evidence="6" key="1">
    <citation type="submission" date="2019-08" db="EMBL/GenBank/DDBJ databases">
        <authorList>
            <person name="Kucharzyk K."/>
            <person name="Murdoch R.W."/>
            <person name="Higgins S."/>
            <person name="Loffler F."/>
        </authorList>
    </citation>
    <scope>NUCLEOTIDE SEQUENCE</scope>
</reference>
<dbReference type="Pfam" id="PF12838">
    <property type="entry name" value="Fer4_7"/>
    <property type="match status" value="1"/>
</dbReference>
<evidence type="ECO:0000259" key="5">
    <source>
        <dbReference type="PROSITE" id="PS51379"/>
    </source>
</evidence>
<dbReference type="AlphaFoldDB" id="A0A645G3W1"/>
<keyword evidence="6" id="KW-0560">Oxidoreductase</keyword>
<dbReference type="GO" id="GO:0050583">
    <property type="term" value="F:hydrogen dehydrogenase (NADP+) activity"/>
    <property type="evidence" value="ECO:0007669"/>
    <property type="project" value="UniProtKB-EC"/>
</dbReference>
<evidence type="ECO:0000256" key="4">
    <source>
        <dbReference type="ARBA" id="ARBA00023014"/>
    </source>
</evidence>
<name>A0A645G3W1_9ZZZZ</name>
<dbReference type="InterPro" id="IPR037207">
    <property type="entry name" value="Nuop51_4Fe4S-bd_sf"/>
</dbReference>
<dbReference type="Gene3D" id="3.30.70.20">
    <property type="match status" value="1"/>
</dbReference>
<comment type="caution">
    <text evidence="6">The sequence shown here is derived from an EMBL/GenBank/DDBJ whole genome shotgun (WGS) entry which is preliminary data.</text>
</comment>
<keyword evidence="4" id="KW-0411">Iron-sulfur</keyword>
<dbReference type="GO" id="GO:0051539">
    <property type="term" value="F:4 iron, 4 sulfur cluster binding"/>
    <property type="evidence" value="ECO:0007669"/>
    <property type="project" value="UniProtKB-KW"/>
</dbReference>
<dbReference type="Pfam" id="PF10589">
    <property type="entry name" value="NADH_4Fe-4S"/>
    <property type="match status" value="1"/>
</dbReference>
<dbReference type="PROSITE" id="PS51379">
    <property type="entry name" value="4FE4S_FER_2"/>
    <property type="match status" value="2"/>
</dbReference>
<evidence type="ECO:0000256" key="2">
    <source>
        <dbReference type="ARBA" id="ARBA00022723"/>
    </source>
</evidence>
<dbReference type="EMBL" id="VSSQ01068439">
    <property type="protein sequence ID" value="MPN20632.1"/>
    <property type="molecule type" value="Genomic_DNA"/>
</dbReference>
<evidence type="ECO:0000256" key="1">
    <source>
        <dbReference type="ARBA" id="ARBA00022485"/>
    </source>
</evidence>
<dbReference type="InterPro" id="IPR050572">
    <property type="entry name" value="Fe-S_Ferredoxin"/>
</dbReference>
<keyword evidence="2" id="KW-0479">Metal-binding</keyword>
<gene>
    <name evidence="6" type="primary">hndC_37</name>
    <name evidence="6" type="ORF">SDC9_168011</name>
</gene>
<dbReference type="PROSITE" id="PS00198">
    <property type="entry name" value="4FE4S_FER_1"/>
    <property type="match status" value="1"/>
</dbReference>
<sequence>MQIGSLCGLGKTAPNPVLSTLRYFREEYETHVLKKSCPTGECKALARPEILADKCKGCTACIRKCPVGAITGKVKEVHVLDADKCIKCGACKAACKFGAIAGL</sequence>
<dbReference type="GO" id="GO:0046872">
    <property type="term" value="F:metal ion binding"/>
    <property type="evidence" value="ECO:0007669"/>
    <property type="project" value="UniProtKB-KW"/>
</dbReference>
<dbReference type="PANTHER" id="PTHR43687">
    <property type="entry name" value="ADENYLYLSULFATE REDUCTASE, BETA SUBUNIT"/>
    <property type="match status" value="1"/>
</dbReference>
<dbReference type="EC" id="1.12.1.3" evidence="6"/>
<dbReference type="Gene3D" id="1.20.1440.230">
    <property type="entry name" value="NADH-ubiquinone oxidoreductase 51kDa subunit, iron-sulphur binding domain"/>
    <property type="match status" value="1"/>
</dbReference>
<feature type="domain" description="4Fe-4S ferredoxin-type" evidence="5">
    <location>
        <begin position="46"/>
        <end position="75"/>
    </location>
</feature>
<dbReference type="InterPro" id="IPR019575">
    <property type="entry name" value="Nuop51_4Fe4S-bd"/>
</dbReference>
<dbReference type="SUPFAM" id="SSF54862">
    <property type="entry name" value="4Fe-4S ferredoxins"/>
    <property type="match status" value="1"/>
</dbReference>
<evidence type="ECO:0000256" key="3">
    <source>
        <dbReference type="ARBA" id="ARBA00023004"/>
    </source>
</evidence>
<keyword evidence="3" id="KW-0408">Iron</keyword>
<accession>A0A645G3W1</accession>
<proteinExistence type="predicted"/>
<evidence type="ECO:0000313" key="6">
    <source>
        <dbReference type="EMBL" id="MPN20632.1"/>
    </source>
</evidence>